<reference evidence="1 2" key="1">
    <citation type="submission" date="2018-07" db="EMBL/GenBank/DDBJ databases">
        <title>Leeuwenhoekiella genomics.</title>
        <authorList>
            <person name="Tahon G."/>
            <person name="Willems A."/>
        </authorList>
    </citation>
    <scope>NUCLEOTIDE SEQUENCE [LARGE SCALE GENOMIC DNA]</scope>
    <source>
        <strain evidence="1 2">LMG 1345</strain>
    </source>
</reference>
<accession>A0A4Q0PI88</accession>
<proteinExistence type="predicted"/>
<evidence type="ECO:0000313" key="2">
    <source>
        <dbReference type="Proteomes" id="UP000290608"/>
    </source>
</evidence>
<dbReference type="EMBL" id="QOVL01000019">
    <property type="protein sequence ID" value="RXG26784.1"/>
    <property type="molecule type" value="Genomic_DNA"/>
</dbReference>
<protein>
    <submittedName>
        <fullName evidence="1">Uncharacterized protein</fullName>
    </submittedName>
</protein>
<dbReference type="Proteomes" id="UP000290608">
    <property type="component" value="Unassembled WGS sequence"/>
</dbReference>
<organism evidence="1 2">
    <name type="scientific">Leeuwenhoekiella marinoflava</name>
    <dbReference type="NCBI Taxonomy" id="988"/>
    <lineage>
        <taxon>Bacteria</taxon>
        <taxon>Pseudomonadati</taxon>
        <taxon>Bacteroidota</taxon>
        <taxon>Flavobacteriia</taxon>
        <taxon>Flavobacteriales</taxon>
        <taxon>Flavobacteriaceae</taxon>
        <taxon>Leeuwenhoekiella</taxon>
    </lineage>
</organism>
<gene>
    <name evidence="1" type="ORF">DSL99_3326</name>
</gene>
<sequence>METTTEEDIEKELKDFFSTDSKYFEESQKQLNTLIALNGLYKSSGNAEYYKSKVKEEFDRIYLTM</sequence>
<dbReference type="RefSeq" id="WP_073100504.1">
    <property type="nucleotide sequence ID" value="NZ_QOVL01000019.1"/>
</dbReference>
<name>A0A4Q0PI88_9FLAO</name>
<comment type="caution">
    <text evidence="1">The sequence shown here is derived from an EMBL/GenBank/DDBJ whole genome shotgun (WGS) entry which is preliminary data.</text>
</comment>
<evidence type="ECO:0000313" key="1">
    <source>
        <dbReference type="EMBL" id="RXG26784.1"/>
    </source>
</evidence>
<dbReference type="AlphaFoldDB" id="A0A4Q0PI88"/>